<organism evidence="3 4">
    <name type="scientific">Mesonia sediminis</name>
    <dbReference type="NCBI Taxonomy" id="1703946"/>
    <lineage>
        <taxon>Bacteria</taxon>
        <taxon>Pseudomonadati</taxon>
        <taxon>Bacteroidota</taxon>
        <taxon>Flavobacteriia</taxon>
        <taxon>Flavobacteriales</taxon>
        <taxon>Flavobacteriaceae</taxon>
        <taxon>Mesonia</taxon>
    </lineage>
</organism>
<dbReference type="InterPro" id="IPR005902">
    <property type="entry name" value="HU_DNA-bd_put"/>
</dbReference>
<dbReference type="NCBIfam" id="TIGR01201">
    <property type="entry name" value="HU_rel"/>
    <property type="match status" value="1"/>
</dbReference>
<comment type="caution">
    <text evidence="3">The sequence shown here is derived from an EMBL/GenBank/DDBJ whole genome shotgun (WGS) entry which is preliminary data.</text>
</comment>
<dbReference type="GO" id="GO:0003677">
    <property type="term" value="F:DNA binding"/>
    <property type="evidence" value="ECO:0007669"/>
    <property type="project" value="UniProtKB-KW"/>
</dbReference>
<name>A0ABW5S9V7_9FLAO</name>
<evidence type="ECO:0000313" key="4">
    <source>
        <dbReference type="Proteomes" id="UP001597357"/>
    </source>
</evidence>
<reference evidence="4" key="1">
    <citation type="journal article" date="2019" name="Int. J. Syst. Evol. Microbiol.">
        <title>The Global Catalogue of Microorganisms (GCM) 10K type strain sequencing project: providing services to taxonomists for standard genome sequencing and annotation.</title>
        <authorList>
            <consortium name="The Broad Institute Genomics Platform"/>
            <consortium name="The Broad Institute Genome Sequencing Center for Infectious Disease"/>
            <person name="Wu L."/>
            <person name="Ma J."/>
        </authorList>
    </citation>
    <scope>NUCLEOTIDE SEQUENCE [LARGE SCALE GENOMIC DNA]</scope>
    <source>
        <strain evidence="4">KCTC 42255</strain>
    </source>
</reference>
<evidence type="ECO:0000313" key="3">
    <source>
        <dbReference type="EMBL" id="MFD2696417.1"/>
    </source>
</evidence>
<evidence type="ECO:0000256" key="1">
    <source>
        <dbReference type="ARBA" id="ARBA00023125"/>
    </source>
</evidence>
<dbReference type="InterPro" id="IPR010992">
    <property type="entry name" value="IHF-like_DNA-bd_dom_sf"/>
</dbReference>
<dbReference type="InterPro" id="IPR041607">
    <property type="entry name" value="HU-HIG"/>
</dbReference>
<dbReference type="Gene3D" id="4.10.520.10">
    <property type="entry name" value="IHF-like DNA-binding proteins"/>
    <property type="match status" value="1"/>
</dbReference>
<sequence>MPVQYRIGKRKNNLNPSESLRYMMQAVHTGEIDSERLAYEISNESTLSQADVVAVLKALGQKVQFHLSEGRVVELDNLGRFKVGFKSESATTIRELSPKKVKKFHINYQPSRALKKWLRGKPTLVKEPKSKAKPKV</sequence>
<dbReference type="EMBL" id="JBHULZ010000002">
    <property type="protein sequence ID" value="MFD2696417.1"/>
    <property type="molecule type" value="Genomic_DNA"/>
</dbReference>
<gene>
    <name evidence="3" type="ORF">ACFSQ0_00255</name>
</gene>
<dbReference type="Proteomes" id="UP001597357">
    <property type="component" value="Unassembled WGS sequence"/>
</dbReference>
<dbReference type="RefSeq" id="WP_379042470.1">
    <property type="nucleotide sequence ID" value="NZ_JBHULZ010000002.1"/>
</dbReference>
<dbReference type="SUPFAM" id="SSF47729">
    <property type="entry name" value="IHF-like DNA-binding proteins"/>
    <property type="match status" value="1"/>
</dbReference>
<proteinExistence type="predicted"/>
<keyword evidence="4" id="KW-1185">Reference proteome</keyword>
<evidence type="ECO:0000259" key="2">
    <source>
        <dbReference type="Pfam" id="PF18291"/>
    </source>
</evidence>
<accession>A0ABW5S9V7</accession>
<protein>
    <submittedName>
        <fullName evidence="3">HU family DNA-binding protein</fullName>
    </submittedName>
</protein>
<feature type="domain" description="HU" evidence="2">
    <location>
        <begin position="1"/>
        <end position="121"/>
    </location>
</feature>
<dbReference type="Pfam" id="PF18291">
    <property type="entry name" value="HU-HIG"/>
    <property type="match status" value="1"/>
</dbReference>
<keyword evidence="1 3" id="KW-0238">DNA-binding</keyword>